<keyword evidence="2" id="KW-1185">Reference proteome</keyword>
<evidence type="ECO:0000313" key="1">
    <source>
        <dbReference type="EMBL" id="KAI4467627.1"/>
    </source>
</evidence>
<protein>
    <submittedName>
        <fullName evidence="1">Uncharacterized protein</fullName>
    </submittedName>
</protein>
<gene>
    <name evidence="1" type="ORF">MML48_2g00013294</name>
</gene>
<dbReference type="EMBL" id="CM043016">
    <property type="protein sequence ID" value="KAI4467627.1"/>
    <property type="molecule type" value="Genomic_DNA"/>
</dbReference>
<evidence type="ECO:0000313" key="2">
    <source>
        <dbReference type="Proteomes" id="UP001056778"/>
    </source>
</evidence>
<comment type="caution">
    <text evidence="1">The sequence shown here is derived from an EMBL/GenBank/DDBJ whole genome shotgun (WGS) entry which is preliminary data.</text>
</comment>
<dbReference type="Proteomes" id="UP001056778">
    <property type="component" value="Chromosome 2"/>
</dbReference>
<organism evidence="1 2">
    <name type="scientific">Holotrichia oblita</name>
    <name type="common">Chafer beetle</name>
    <dbReference type="NCBI Taxonomy" id="644536"/>
    <lineage>
        <taxon>Eukaryota</taxon>
        <taxon>Metazoa</taxon>
        <taxon>Ecdysozoa</taxon>
        <taxon>Arthropoda</taxon>
        <taxon>Hexapoda</taxon>
        <taxon>Insecta</taxon>
        <taxon>Pterygota</taxon>
        <taxon>Neoptera</taxon>
        <taxon>Endopterygota</taxon>
        <taxon>Coleoptera</taxon>
        <taxon>Polyphaga</taxon>
        <taxon>Scarabaeiformia</taxon>
        <taxon>Scarabaeidae</taxon>
        <taxon>Melolonthinae</taxon>
        <taxon>Holotrichia</taxon>
    </lineage>
</organism>
<proteinExistence type="predicted"/>
<name>A0ACB9TLI9_HOLOL</name>
<accession>A0ACB9TLI9</accession>
<sequence length="185" mass="20554">MMVFMPESPVLLVAKGKYDEAERAVKFYRGEGFDVEEDIKDMENYLNCNAGNFLNNIKNAPALKSCGILTALFILIEMSSISTTFIYEDMIYVSGDLYGITETGCTIISMSMMQIGIIIAACLIDTVGRRILLMISTGLTSLIMGLLGLYYLVLAFNEILARKFDYLVVWILYLSRISYGVGAAP</sequence>
<reference evidence="1" key="1">
    <citation type="submission" date="2022-04" db="EMBL/GenBank/DDBJ databases">
        <title>Chromosome-scale genome assembly of Holotrichia oblita Faldermann.</title>
        <authorList>
            <person name="Rongchong L."/>
        </authorList>
    </citation>
    <scope>NUCLEOTIDE SEQUENCE</scope>
    <source>
        <strain evidence="1">81SQS9</strain>
    </source>
</reference>